<reference evidence="3 4" key="1">
    <citation type="submission" date="2021-10" db="EMBL/GenBank/DDBJ databases">
        <title>Draft genome of Aestuariibacter halophilus JC2043.</title>
        <authorList>
            <person name="Emsley S.A."/>
            <person name="Pfannmuller K.M."/>
            <person name="Ushijima B."/>
            <person name="Saw J.H."/>
            <person name="Videau P."/>
        </authorList>
    </citation>
    <scope>NUCLEOTIDE SEQUENCE [LARGE SCALE GENOMIC DNA]</scope>
    <source>
        <strain evidence="3 4">JC2043</strain>
    </source>
</reference>
<dbReference type="SUPFAM" id="SSF81324">
    <property type="entry name" value="Voltage-gated potassium channels"/>
    <property type="match status" value="1"/>
</dbReference>
<feature type="transmembrane region" description="Helical" evidence="1">
    <location>
        <begin position="300"/>
        <end position="320"/>
    </location>
</feature>
<accession>A0ABS8G5T9</accession>
<dbReference type="Gene3D" id="2.160.20.80">
    <property type="entry name" value="E3 ubiquitin-protein ligase SopA"/>
    <property type="match status" value="1"/>
</dbReference>
<feature type="domain" description="Potassium channel" evidence="2">
    <location>
        <begin position="235"/>
        <end position="324"/>
    </location>
</feature>
<dbReference type="InterPro" id="IPR013099">
    <property type="entry name" value="K_chnl_dom"/>
</dbReference>
<sequence length="325" mass="36840">MPDSQCSFTAPTGERCKETDLGNGYCFWHDPMVDKANMKLAEKLESYARKGGLTQGLHLQKANLAGVNLVNRGQADGYDFSGTDFYRANLQHAHLFNITLRDGSLMKANLCEANLHCADLEGCNLLGVKLADARLDNLHLGKRLAQEKQAIQYRRQGNHKQAIDHFEQAEEIYRNLKKAAEDQGLFRLAGQYSYKELWVRRHLLPRFSLRWWFSHLVDTLCGYGEKPENTVLFSILLIMFCAVGYFLFGVNYSGEMVIYRPDASVSDNLNSFLLSCYYSVVTFTTLGYGDITPVGITRFFAVIEAFLGSFTIALFVVVFVKRMSR</sequence>
<dbReference type="Gene3D" id="1.10.287.70">
    <property type="match status" value="1"/>
</dbReference>
<organism evidence="3 4">
    <name type="scientific">Fluctibacter halophilus</name>
    <dbReference type="NCBI Taxonomy" id="226011"/>
    <lineage>
        <taxon>Bacteria</taxon>
        <taxon>Pseudomonadati</taxon>
        <taxon>Pseudomonadota</taxon>
        <taxon>Gammaproteobacteria</taxon>
        <taxon>Alteromonadales</taxon>
        <taxon>Alteromonadaceae</taxon>
        <taxon>Fluctibacter</taxon>
    </lineage>
</organism>
<dbReference type="Proteomes" id="UP001520878">
    <property type="component" value="Unassembled WGS sequence"/>
</dbReference>
<keyword evidence="1" id="KW-1133">Transmembrane helix</keyword>
<dbReference type="PANTHER" id="PTHR14136">
    <property type="entry name" value="BTB_POZ DOMAIN-CONTAINING PROTEIN KCTD9"/>
    <property type="match status" value="1"/>
</dbReference>
<dbReference type="SUPFAM" id="SSF141571">
    <property type="entry name" value="Pentapeptide repeat-like"/>
    <property type="match status" value="1"/>
</dbReference>
<proteinExistence type="predicted"/>
<feature type="transmembrane region" description="Helical" evidence="1">
    <location>
        <begin position="269"/>
        <end position="288"/>
    </location>
</feature>
<keyword evidence="4" id="KW-1185">Reference proteome</keyword>
<name>A0ABS8G5T9_9ALTE</name>
<dbReference type="Pfam" id="PF07885">
    <property type="entry name" value="Ion_trans_2"/>
    <property type="match status" value="1"/>
</dbReference>
<dbReference type="PANTHER" id="PTHR14136:SF17">
    <property type="entry name" value="BTB_POZ DOMAIN-CONTAINING PROTEIN KCTD9"/>
    <property type="match status" value="1"/>
</dbReference>
<keyword evidence="1" id="KW-0472">Membrane</keyword>
<gene>
    <name evidence="3" type="ORF">LJ739_04385</name>
</gene>
<evidence type="ECO:0000256" key="1">
    <source>
        <dbReference type="SAM" id="Phobius"/>
    </source>
</evidence>
<evidence type="ECO:0000313" key="4">
    <source>
        <dbReference type="Proteomes" id="UP001520878"/>
    </source>
</evidence>
<dbReference type="InterPro" id="IPR001646">
    <property type="entry name" value="5peptide_repeat"/>
</dbReference>
<protein>
    <submittedName>
        <fullName evidence="3">Pentapeptide repeat-containing protein</fullName>
    </submittedName>
</protein>
<dbReference type="InterPro" id="IPR051082">
    <property type="entry name" value="Pentapeptide-BTB/POZ_domain"/>
</dbReference>
<evidence type="ECO:0000313" key="3">
    <source>
        <dbReference type="EMBL" id="MCC2615476.1"/>
    </source>
</evidence>
<dbReference type="Pfam" id="PF00805">
    <property type="entry name" value="Pentapeptide"/>
    <property type="match status" value="2"/>
</dbReference>
<dbReference type="EMBL" id="JAJEWP010000001">
    <property type="protein sequence ID" value="MCC2615476.1"/>
    <property type="molecule type" value="Genomic_DNA"/>
</dbReference>
<dbReference type="RefSeq" id="WP_229157375.1">
    <property type="nucleotide sequence ID" value="NZ_JAJEWP010000001.1"/>
</dbReference>
<feature type="transmembrane region" description="Helical" evidence="1">
    <location>
        <begin position="231"/>
        <end position="248"/>
    </location>
</feature>
<evidence type="ECO:0000259" key="2">
    <source>
        <dbReference type="Pfam" id="PF07885"/>
    </source>
</evidence>
<keyword evidence="1" id="KW-0812">Transmembrane</keyword>
<comment type="caution">
    <text evidence="3">The sequence shown here is derived from an EMBL/GenBank/DDBJ whole genome shotgun (WGS) entry which is preliminary data.</text>
</comment>